<name>A0A9X3J7N6_9BACT</name>
<comment type="caution">
    <text evidence="2">The sequence shown here is derived from an EMBL/GenBank/DDBJ whole genome shotgun (WGS) entry which is preliminary data.</text>
</comment>
<evidence type="ECO:0000256" key="1">
    <source>
        <dbReference type="SAM" id="Phobius"/>
    </source>
</evidence>
<feature type="transmembrane region" description="Helical" evidence="1">
    <location>
        <begin position="190"/>
        <end position="211"/>
    </location>
</feature>
<feature type="transmembrane region" description="Helical" evidence="1">
    <location>
        <begin position="96"/>
        <end position="118"/>
    </location>
</feature>
<feature type="transmembrane region" description="Helical" evidence="1">
    <location>
        <begin position="146"/>
        <end position="170"/>
    </location>
</feature>
<keyword evidence="1" id="KW-0812">Transmembrane</keyword>
<dbReference type="EMBL" id="JAPOHD010000062">
    <property type="protein sequence ID" value="MCY1722668.1"/>
    <property type="molecule type" value="Genomic_DNA"/>
</dbReference>
<organism evidence="2 3">
    <name type="scientific">Draconibacterium aestuarii</name>
    <dbReference type="NCBI Taxonomy" id="2998507"/>
    <lineage>
        <taxon>Bacteria</taxon>
        <taxon>Pseudomonadati</taxon>
        <taxon>Bacteroidota</taxon>
        <taxon>Bacteroidia</taxon>
        <taxon>Marinilabiliales</taxon>
        <taxon>Prolixibacteraceae</taxon>
        <taxon>Draconibacterium</taxon>
    </lineage>
</organism>
<evidence type="ECO:0000313" key="2">
    <source>
        <dbReference type="EMBL" id="MCY1722668.1"/>
    </source>
</evidence>
<evidence type="ECO:0000313" key="3">
    <source>
        <dbReference type="Proteomes" id="UP001145087"/>
    </source>
</evidence>
<keyword evidence="1" id="KW-0472">Membrane</keyword>
<accession>A0A9X3J7N6</accession>
<keyword evidence="1" id="KW-1133">Transmembrane helix</keyword>
<dbReference type="AlphaFoldDB" id="A0A9X3J7N6"/>
<keyword evidence="3" id="KW-1185">Reference proteome</keyword>
<dbReference type="Proteomes" id="UP001145087">
    <property type="component" value="Unassembled WGS sequence"/>
</dbReference>
<proteinExistence type="predicted"/>
<sequence>MSVTKILFSLVSLSILLYVASNIIIPIETVYYQSLGNNLDIERIETTLSFAKKWQWLGYAILPFVILIRVFYTSIFLFIGVFFTELKIEFEKLFKIALIADFVYVLSGLAKLIILIFFRQVSTLEDLQFQPLSAMELLNSKNIDQIFVYPLSLLNVFELGYFAILAWLLFKLLNESDNERPVKFGHSLKLVTVSYGSGLLLWVLTVMFVTLNLS</sequence>
<protein>
    <submittedName>
        <fullName evidence="2">Uncharacterized protein</fullName>
    </submittedName>
</protein>
<dbReference type="RefSeq" id="WP_343334994.1">
    <property type="nucleotide sequence ID" value="NZ_JAPOHD010000062.1"/>
</dbReference>
<feature type="transmembrane region" description="Helical" evidence="1">
    <location>
        <begin position="56"/>
        <end position="84"/>
    </location>
</feature>
<gene>
    <name evidence="2" type="ORF">OU798_20125</name>
</gene>
<reference evidence="2" key="1">
    <citation type="submission" date="2022-11" db="EMBL/GenBank/DDBJ databases">
        <title>Marilongibacter aestuarii gen. nov., sp. nov., isolated from tidal flat sediment.</title>
        <authorList>
            <person name="Jiayan W."/>
        </authorList>
    </citation>
    <scope>NUCLEOTIDE SEQUENCE</scope>
    <source>
        <strain evidence="2">Z1-6</strain>
    </source>
</reference>